<accession>A0A232EU98</accession>
<name>A0A232EU98_9HYME</name>
<sequence length="76" mass="8205">MKMLQSLNTLASKISPGSPTDGNANKVHMHNNNNNNNNNESGKSISHHPHPYNKKPAQTSPSAPQSTTNGDQKENT</sequence>
<dbReference type="Proteomes" id="UP000215335">
    <property type="component" value="Unassembled WGS sequence"/>
</dbReference>
<proteinExistence type="predicted"/>
<comment type="caution">
    <text evidence="2">The sequence shown here is derived from an EMBL/GenBank/DDBJ whole genome shotgun (WGS) entry which is preliminary data.</text>
</comment>
<gene>
    <name evidence="2" type="ORF">TSAR_010138</name>
</gene>
<dbReference type="EMBL" id="NNAY01002148">
    <property type="protein sequence ID" value="OXU21935.1"/>
    <property type="molecule type" value="Genomic_DNA"/>
</dbReference>
<feature type="compositionally biased region" description="Polar residues" evidence="1">
    <location>
        <begin position="1"/>
        <end position="23"/>
    </location>
</feature>
<evidence type="ECO:0000256" key="1">
    <source>
        <dbReference type="SAM" id="MobiDB-lite"/>
    </source>
</evidence>
<keyword evidence="3" id="KW-1185">Reference proteome</keyword>
<dbReference type="AlphaFoldDB" id="A0A232EU98"/>
<dbReference type="OrthoDB" id="7697448at2759"/>
<organism evidence="2 3">
    <name type="scientific">Trichomalopsis sarcophagae</name>
    <dbReference type="NCBI Taxonomy" id="543379"/>
    <lineage>
        <taxon>Eukaryota</taxon>
        <taxon>Metazoa</taxon>
        <taxon>Ecdysozoa</taxon>
        <taxon>Arthropoda</taxon>
        <taxon>Hexapoda</taxon>
        <taxon>Insecta</taxon>
        <taxon>Pterygota</taxon>
        <taxon>Neoptera</taxon>
        <taxon>Endopterygota</taxon>
        <taxon>Hymenoptera</taxon>
        <taxon>Apocrita</taxon>
        <taxon>Proctotrupomorpha</taxon>
        <taxon>Chalcidoidea</taxon>
        <taxon>Pteromalidae</taxon>
        <taxon>Pteromalinae</taxon>
        <taxon>Trichomalopsis</taxon>
    </lineage>
</organism>
<feature type="compositionally biased region" description="Polar residues" evidence="1">
    <location>
        <begin position="56"/>
        <end position="70"/>
    </location>
</feature>
<evidence type="ECO:0000313" key="3">
    <source>
        <dbReference type="Proteomes" id="UP000215335"/>
    </source>
</evidence>
<evidence type="ECO:0000313" key="2">
    <source>
        <dbReference type="EMBL" id="OXU21935.1"/>
    </source>
</evidence>
<protein>
    <submittedName>
        <fullName evidence="2">Uncharacterized protein</fullName>
    </submittedName>
</protein>
<reference evidence="2 3" key="1">
    <citation type="journal article" date="2017" name="Curr. Biol.">
        <title>The Evolution of Venom by Co-option of Single-Copy Genes.</title>
        <authorList>
            <person name="Martinson E.O."/>
            <person name="Mrinalini"/>
            <person name="Kelkar Y.D."/>
            <person name="Chang C.H."/>
            <person name="Werren J.H."/>
        </authorList>
    </citation>
    <scope>NUCLEOTIDE SEQUENCE [LARGE SCALE GENOMIC DNA]</scope>
    <source>
        <strain evidence="2 3">Alberta</strain>
        <tissue evidence="2">Whole body</tissue>
    </source>
</reference>
<feature type="region of interest" description="Disordered" evidence="1">
    <location>
        <begin position="1"/>
        <end position="76"/>
    </location>
</feature>